<keyword evidence="1" id="KW-0812">Transmembrane</keyword>
<dbReference type="EMBL" id="KV407455">
    <property type="protein sequence ID" value="KZF25712.1"/>
    <property type="molecule type" value="Genomic_DNA"/>
</dbReference>
<feature type="transmembrane region" description="Helical" evidence="1">
    <location>
        <begin position="6"/>
        <end position="26"/>
    </location>
</feature>
<feature type="transmembrane region" description="Helical" evidence="1">
    <location>
        <begin position="175"/>
        <end position="196"/>
    </location>
</feature>
<sequence>MLSWATLKTLLFTLGPLFLPKLITYYRNLRAHSQSHNVPIRPVPSHVSIALNLLLISFTLALLSTFPYFAPANIFSLTGSRLQTPTDVLFSRLAALRPLTPSDEILKTKLINMDSRLLYLTHGPDTLVNCEFCNSEEPLTYLYYAIPALLAPHLLHIGLLGLVTSPLLSKSEGRIWRTSATIAGIGLAAAEVYLIINYDAKVANTGALRVGDIDAFYWRRKVYRGLGLAVLDALLGWGMYLSSTNRLFVTPPPPAMRIENSTKMLEAAQRKLQSLGMMRNVILRDAPLRSLMEKYWIAEDKVMTEIFEDREVVDGMNVALGRTNVDVIMDDAEKYATRIVSAVPGGEPDT</sequence>
<dbReference type="AlphaFoldDB" id="A0A165J4B8"/>
<dbReference type="Proteomes" id="UP000076632">
    <property type="component" value="Unassembled WGS sequence"/>
</dbReference>
<proteinExistence type="predicted"/>
<evidence type="ECO:0000313" key="2">
    <source>
        <dbReference type="EMBL" id="KZF25712.1"/>
    </source>
</evidence>
<feature type="transmembrane region" description="Helical" evidence="1">
    <location>
        <begin position="141"/>
        <end position="163"/>
    </location>
</feature>
<dbReference type="PANTHER" id="PTHR39470">
    <property type="entry name" value="CHROMOSOME 10, WHOLE GENOME SHOTGUN SEQUENCE"/>
    <property type="match status" value="1"/>
</dbReference>
<protein>
    <recommendedName>
        <fullName evidence="4">Chorismate synthase protein</fullName>
    </recommendedName>
</protein>
<dbReference type="GeneID" id="28900982"/>
<dbReference type="OMA" id="YFYYALP"/>
<evidence type="ECO:0000256" key="1">
    <source>
        <dbReference type="SAM" id="Phobius"/>
    </source>
</evidence>
<name>A0A165J4B8_XYLHT</name>
<dbReference type="PANTHER" id="PTHR39470:SF1">
    <property type="entry name" value="CHORISMATE SYNTHASE PROTEIN"/>
    <property type="match status" value="1"/>
</dbReference>
<feature type="transmembrane region" description="Helical" evidence="1">
    <location>
        <begin position="222"/>
        <end position="241"/>
    </location>
</feature>
<evidence type="ECO:0000313" key="3">
    <source>
        <dbReference type="Proteomes" id="UP000076632"/>
    </source>
</evidence>
<dbReference type="InParanoid" id="A0A165J4B8"/>
<keyword evidence="1" id="KW-1133">Transmembrane helix</keyword>
<organism evidence="2 3">
    <name type="scientific">Xylona heveae (strain CBS 132557 / TC161)</name>
    <dbReference type="NCBI Taxonomy" id="1328760"/>
    <lineage>
        <taxon>Eukaryota</taxon>
        <taxon>Fungi</taxon>
        <taxon>Dikarya</taxon>
        <taxon>Ascomycota</taxon>
        <taxon>Pezizomycotina</taxon>
        <taxon>Xylonomycetes</taxon>
        <taxon>Xylonales</taxon>
        <taxon>Xylonaceae</taxon>
        <taxon>Xylona</taxon>
    </lineage>
</organism>
<accession>A0A165J4B8</accession>
<feature type="transmembrane region" description="Helical" evidence="1">
    <location>
        <begin position="47"/>
        <end position="70"/>
    </location>
</feature>
<dbReference type="OrthoDB" id="4218123at2759"/>
<evidence type="ECO:0008006" key="4">
    <source>
        <dbReference type="Google" id="ProtNLM"/>
    </source>
</evidence>
<dbReference type="RefSeq" id="XP_018191267.1">
    <property type="nucleotide sequence ID" value="XM_018335845.1"/>
</dbReference>
<dbReference type="STRING" id="1328760.A0A165J4B8"/>
<gene>
    <name evidence="2" type="ORF">L228DRAFT_280934</name>
</gene>
<reference evidence="2 3" key="1">
    <citation type="journal article" date="2016" name="Fungal Biol.">
        <title>The genome of Xylona heveae provides a window into fungal endophytism.</title>
        <authorList>
            <person name="Gazis R."/>
            <person name="Kuo A."/>
            <person name="Riley R."/>
            <person name="LaButti K."/>
            <person name="Lipzen A."/>
            <person name="Lin J."/>
            <person name="Amirebrahimi M."/>
            <person name="Hesse C.N."/>
            <person name="Spatafora J.W."/>
            <person name="Henrissat B."/>
            <person name="Hainaut M."/>
            <person name="Grigoriev I.V."/>
            <person name="Hibbett D.S."/>
        </authorList>
    </citation>
    <scope>NUCLEOTIDE SEQUENCE [LARGE SCALE GENOMIC DNA]</scope>
    <source>
        <strain evidence="2 3">TC161</strain>
    </source>
</reference>
<keyword evidence="3" id="KW-1185">Reference proteome</keyword>
<keyword evidence="1" id="KW-0472">Membrane</keyword>